<feature type="compositionally biased region" description="Low complexity" evidence="2">
    <location>
        <begin position="284"/>
        <end position="294"/>
    </location>
</feature>
<proteinExistence type="inferred from homology"/>
<evidence type="ECO:0000313" key="5">
    <source>
        <dbReference type="Proteomes" id="UP000467428"/>
    </source>
</evidence>
<evidence type="ECO:0000256" key="1">
    <source>
        <dbReference type="ARBA" id="ARBA00010652"/>
    </source>
</evidence>
<evidence type="ECO:0000313" key="4">
    <source>
        <dbReference type="EMBL" id="BBY46734.1"/>
    </source>
</evidence>
<evidence type="ECO:0000256" key="2">
    <source>
        <dbReference type="SAM" id="MobiDB-lite"/>
    </source>
</evidence>
<protein>
    <recommendedName>
        <fullName evidence="3">PPE domain-containing protein</fullName>
    </recommendedName>
</protein>
<gene>
    <name evidence="4" type="ORF">MARA_01640</name>
</gene>
<reference evidence="4 5" key="1">
    <citation type="journal article" date="2019" name="Emerg. Microbes Infect.">
        <title>Comprehensive subspecies identification of 175 nontuberculous mycobacteria species based on 7547 genomic profiles.</title>
        <authorList>
            <person name="Matsumoto Y."/>
            <person name="Kinjo T."/>
            <person name="Motooka D."/>
            <person name="Nabeya D."/>
            <person name="Jung N."/>
            <person name="Uechi K."/>
            <person name="Horii T."/>
            <person name="Iida T."/>
            <person name="Fujita J."/>
            <person name="Nakamura S."/>
        </authorList>
    </citation>
    <scope>NUCLEOTIDE SEQUENCE [LARGE SCALE GENOMIC DNA]</scope>
    <source>
        <strain evidence="4 5">JCM 18538</strain>
        <plasmid evidence="4">pJCM18538</plasmid>
    </source>
</reference>
<name>A0A7I7RQ85_9MYCO</name>
<dbReference type="InterPro" id="IPR038332">
    <property type="entry name" value="PPE_sf"/>
</dbReference>
<keyword evidence="5" id="KW-1185">Reference proteome</keyword>
<feature type="domain" description="PPE" evidence="3">
    <location>
        <begin position="8"/>
        <end position="170"/>
    </location>
</feature>
<comment type="similarity">
    <text evidence="1">Belongs to the mycobacterial PPE family.</text>
</comment>
<organism evidence="4 5">
    <name type="scientific">Mycolicibacterium arabiense</name>
    <dbReference type="NCBI Taxonomy" id="1286181"/>
    <lineage>
        <taxon>Bacteria</taxon>
        <taxon>Bacillati</taxon>
        <taxon>Actinomycetota</taxon>
        <taxon>Actinomycetes</taxon>
        <taxon>Mycobacteriales</taxon>
        <taxon>Mycobacteriaceae</taxon>
        <taxon>Mycolicibacterium</taxon>
    </lineage>
</organism>
<sequence length="359" mass="35921">MAFTSVSWESRSAEVLARDLTEGSGPTSIGQTGAAWVRVADELAAIHNDYVATVAKIKSAFVSQGGDAVARKLDDFGQWLAAASLSAAGNGEQAEQSAVAYSVAVLAMPSVSEAVQARTVSDIMGSLAAYNGAVLDGRFAEFDEAATRTQANAAAVMYQYEDANSALAAPWLQPPPPDVCTSRALDAERASDTNAEDAAAGGGAGGTSGMPAPAPIPLAPFRSQAVAGTSTKAVTSSTAASGATSGGAGLGGGYGPMGAMARGSADREHHSSIVGGPADGGAESGSSLSSSDASWIPVTSSHDAPFVNVSWDATGFDDGLAAGGPDVDQFAHQQGSTLEQVSDHWAAPAVIGADRELTL</sequence>
<feature type="region of interest" description="Disordered" evidence="2">
    <location>
        <begin position="259"/>
        <end position="294"/>
    </location>
</feature>
<dbReference type="SUPFAM" id="SSF140459">
    <property type="entry name" value="PE/PPE dimer-like"/>
    <property type="match status" value="1"/>
</dbReference>
<dbReference type="AlphaFoldDB" id="A0A7I7RQ85"/>
<feature type="region of interest" description="Disordered" evidence="2">
    <location>
        <begin position="187"/>
        <end position="218"/>
    </location>
</feature>
<dbReference type="Gene3D" id="1.20.1260.20">
    <property type="entry name" value="PPE superfamily"/>
    <property type="match status" value="1"/>
</dbReference>
<accession>A0A7I7RQ85</accession>
<dbReference type="RefSeq" id="WP_163916292.1">
    <property type="nucleotide sequence ID" value="NZ_AP022592.1"/>
</dbReference>
<dbReference type="Proteomes" id="UP000467428">
    <property type="component" value="Plasmid pJCM18538"/>
</dbReference>
<dbReference type="EMBL" id="AP022592">
    <property type="protein sequence ID" value="BBY46734.1"/>
    <property type="molecule type" value="Genomic_DNA"/>
</dbReference>
<evidence type="ECO:0000259" key="3">
    <source>
        <dbReference type="Pfam" id="PF00823"/>
    </source>
</evidence>
<dbReference type="KEGG" id="marz:MARA_01640"/>
<dbReference type="Pfam" id="PF00823">
    <property type="entry name" value="PPE"/>
    <property type="match status" value="1"/>
</dbReference>
<dbReference type="InterPro" id="IPR000030">
    <property type="entry name" value="PPE_dom"/>
</dbReference>
<keyword evidence="4" id="KW-0614">Plasmid</keyword>
<geneLocation type="plasmid" evidence="4">
    <name>pJCM18538</name>
</geneLocation>